<evidence type="ECO:0000313" key="4">
    <source>
        <dbReference type="EMBL" id="CAE1269365.1"/>
    </source>
</evidence>
<sequence>MNSESQGHTANLATTPYKGFSSRSHSTRSIFNPNIQINFVVVGESCRQNEDLKQCLEHFKYPIIYSDTGQEIPESSPCEYIFILDNFADHVFRQLYANGRRIMGPPVIIKCARDNLPLPKYGRPLYCMAMSELILCFTGIKQKEKMAKLTDTVHHMYGIVKKEISPKVTHLVANCCGNDKYRFSVNYGIPIMRIDWIMEVWEYRNDILSRADQEKYMCLRLKPFEFCYLGFYGFNEDDKKQMEELTSENGGTYLPADDSRCTHLVVDDHAISILPEIIKPNGFIVRAEWFWGSLQMDACAWEDIYLFEKKETPEKKIPLCLNNSSSKNRKRRLLQDINQCYNDSPQSPNWGPKRLSSDRNETSINVSRKFHEENNTSIRDEKNIDKKSGKLSRRCLVVMELLQTERNYVKILDTILNTFKKNIENPHQYNGPILTPLQVKSIFGKIPPIYDVHCQIRNELEEIVNNWREDIIIGNVILKHTDTLVKTYSPFISYFENTKECILECEKRNPRFHAFLKVSLNKPECGRQSLVELMIRPVQRLGSIILLLNEILKKTVKSNPDYQKIEEATKALKEVLTCINEGKKKTENGVEMFNLFNDIECCPANLLSSHRIFLKRVDVIELINSVSLKGDALSLFLFSDNLEICKRRAKSLSTSSKSPSSHKTPQKPFKHLTLLPLNNIKAVLDLNETQICQNAFGLCCNNGDKNVWYAFKIDGDTSKKEFQTLLCRTIADTLCRTDYERFLQTVDGEMLNADTRDLTWSRAHRIRKKVGRAFSFSKTPQLKRNTSGVTNSLSRFPKSHHQSTTSVVEHPFTGRRLASALDLSDIDSPLNNITEQTHSLGNDSDSISLDDYTTTEEDDHQKYSTLPTIGSTKLDYLKHPQNNTISKFTTLPSNRGCSEIEKRIYHV</sequence>
<dbReference type="Pfam" id="PF00533">
    <property type="entry name" value="BRCT"/>
    <property type="match status" value="1"/>
</dbReference>
<dbReference type="GO" id="GO:0005634">
    <property type="term" value="C:nucleus"/>
    <property type="evidence" value="ECO:0007669"/>
    <property type="project" value="InterPro"/>
</dbReference>
<dbReference type="PANTHER" id="PTHR16777">
    <property type="entry name" value="PROTEIN ECT2"/>
    <property type="match status" value="1"/>
</dbReference>
<dbReference type="Pfam" id="PF00621">
    <property type="entry name" value="RhoGEF"/>
    <property type="match status" value="1"/>
</dbReference>
<dbReference type="InterPro" id="IPR001357">
    <property type="entry name" value="BRCT_dom"/>
</dbReference>
<dbReference type="Proteomes" id="UP000597762">
    <property type="component" value="Unassembled WGS sequence"/>
</dbReference>
<dbReference type="PROSITE" id="PS50172">
    <property type="entry name" value="BRCT"/>
    <property type="match status" value="2"/>
</dbReference>
<dbReference type="SUPFAM" id="SSF48065">
    <property type="entry name" value="DBL homology domain (DH-domain)"/>
    <property type="match status" value="1"/>
</dbReference>
<dbReference type="SMART" id="SM00325">
    <property type="entry name" value="RhoGEF"/>
    <property type="match status" value="1"/>
</dbReference>
<reference evidence="4" key="1">
    <citation type="submission" date="2021-01" db="EMBL/GenBank/DDBJ databases">
        <authorList>
            <person name="Li R."/>
            <person name="Bekaert M."/>
        </authorList>
    </citation>
    <scope>NUCLEOTIDE SEQUENCE</scope>
    <source>
        <strain evidence="4">Farmed</strain>
    </source>
</reference>
<dbReference type="InterPro" id="IPR036420">
    <property type="entry name" value="BRCT_dom_sf"/>
</dbReference>
<dbReference type="InterPro" id="IPR049396">
    <property type="entry name" value="ECT2_BRCT0"/>
</dbReference>
<organism evidence="4 5">
    <name type="scientific">Acanthosepion pharaonis</name>
    <name type="common">Pharaoh cuttlefish</name>
    <name type="synonym">Sepia pharaonis</name>
    <dbReference type="NCBI Taxonomy" id="158019"/>
    <lineage>
        <taxon>Eukaryota</taxon>
        <taxon>Metazoa</taxon>
        <taxon>Spiralia</taxon>
        <taxon>Lophotrochozoa</taxon>
        <taxon>Mollusca</taxon>
        <taxon>Cephalopoda</taxon>
        <taxon>Coleoidea</taxon>
        <taxon>Decapodiformes</taxon>
        <taxon>Sepiida</taxon>
        <taxon>Sepiina</taxon>
        <taxon>Sepiidae</taxon>
        <taxon>Acanthosepion</taxon>
    </lineage>
</organism>
<name>A0A812CM07_ACAPH</name>
<dbReference type="GO" id="GO:2000431">
    <property type="term" value="P:regulation of cytokinesis, actomyosin contractile ring assembly"/>
    <property type="evidence" value="ECO:0007669"/>
    <property type="project" value="InterPro"/>
</dbReference>
<dbReference type="GO" id="GO:0005096">
    <property type="term" value="F:GTPase activator activity"/>
    <property type="evidence" value="ECO:0007669"/>
    <property type="project" value="InterPro"/>
</dbReference>
<evidence type="ECO:0000259" key="3">
    <source>
        <dbReference type="PROSITE" id="PS50172"/>
    </source>
</evidence>
<feature type="domain" description="BRCT" evidence="3">
    <location>
        <begin position="130"/>
        <end position="199"/>
    </location>
</feature>
<dbReference type="GO" id="GO:0000281">
    <property type="term" value="P:mitotic cytokinesis"/>
    <property type="evidence" value="ECO:0007669"/>
    <property type="project" value="TreeGrafter"/>
</dbReference>
<dbReference type="GO" id="GO:0005085">
    <property type="term" value="F:guanyl-nucleotide exchange factor activity"/>
    <property type="evidence" value="ECO:0007669"/>
    <property type="project" value="InterPro"/>
</dbReference>
<dbReference type="CDD" id="cd00160">
    <property type="entry name" value="RhoGEF"/>
    <property type="match status" value="1"/>
</dbReference>
<dbReference type="Pfam" id="PF12738">
    <property type="entry name" value="PTCB-BRCT"/>
    <property type="match status" value="1"/>
</dbReference>
<dbReference type="InterPro" id="IPR026817">
    <property type="entry name" value="Ect2"/>
</dbReference>
<dbReference type="Pfam" id="PF21242">
    <property type="entry name" value="ECT2_PH"/>
    <property type="match status" value="1"/>
</dbReference>
<feature type="compositionally biased region" description="Polar residues" evidence="1">
    <location>
        <begin position="1"/>
        <end position="14"/>
    </location>
</feature>
<feature type="region of interest" description="Disordered" evidence="1">
    <location>
        <begin position="782"/>
        <end position="808"/>
    </location>
</feature>
<dbReference type="InterPro" id="IPR035899">
    <property type="entry name" value="DBL_dom_sf"/>
</dbReference>
<evidence type="ECO:0008006" key="6">
    <source>
        <dbReference type="Google" id="ProtNLM"/>
    </source>
</evidence>
<dbReference type="PANTHER" id="PTHR16777:SF2">
    <property type="entry name" value="PROTEIN ECT2"/>
    <property type="match status" value="1"/>
</dbReference>
<dbReference type="AlphaFoldDB" id="A0A812CM07"/>
<evidence type="ECO:0000313" key="5">
    <source>
        <dbReference type="Proteomes" id="UP000597762"/>
    </source>
</evidence>
<dbReference type="InterPro" id="IPR011993">
    <property type="entry name" value="PH-like_dom_sf"/>
</dbReference>
<dbReference type="GO" id="GO:0005938">
    <property type="term" value="C:cell cortex"/>
    <property type="evidence" value="ECO:0007669"/>
    <property type="project" value="TreeGrafter"/>
</dbReference>
<dbReference type="CDD" id="cd17732">
    <property type="entry name" value="BRCT_Ect2_rpt2"/>
    <property type="match status" value="1"/>
</dbReference>
<dbReference type="SMART" id="SM00292">
    <property type="entry name" value="BRCT"/>
    <property type="match status" value="2"/>
</dbReference>
<accession>A0A812CM07</accession>
<evidence type="ECO:0000256" key="1">
    <source>
        <dbReference type="SAM" id="MobiDB-lite"/>
    </source>
</evidence>
<feature type="region of interest" description="Disordered" evidence="1">
    <location>
        <begin position="342"/>
        <end position="361"/>
    </location>
</feature>
<dbReference type="CDD" id="cd01229">
    <property type="entry name" value="PH_Ect2"/>
    <property type="match status" value="1"/>
</dbReference>
<evidence type="ECO:0000259" key="2">
    <source>
        <dbReference type="PROSITE" id="PS50010"/>
    </source>
</evidence>
<feature type="domain" description="BRCT" evidence="3">
    <location>
        <begin position="221"/>
        <end position="307"/>
    </location>
</feature>
<gene>
    <name evidence="4" type="ORF">SPHA_36568</name>
</gene>
<dbReference type="PROSITE" id="PS50010">
    <property type="entry name" value="DH_2"/>
    <property type="match status" value="1"/>
</dbReference>
<feature type="compositionally biased region" description="Polar residues" evidence="1">
    <location>
        <begin position="782"/>
        <end position="794"/>
    </location>
</feature>
<dbReference type="Gene3D" id="3.40.50.10190">
    <property type="entry name" value="BRCT domain"/>
    <property type="match status" value="3"/>
</dbReference>
<dbReference type="Gene3D" id="2.30.29.30">
    <property type="entry name" value="Pleckstrin-homology domain (PH domain)/Phosphotyrosine-binding domain (PTB)"/>
    <property type="match status" value="1"/>
</dbReference>
<comment type="caution">
    <text evidence="4">The sequence shown here is derived from an EMBL/GenBank/DDBJ whole genome shotgun (WGS) entry which is preliminary data.</text>
</comment>
<dbReference type="Gene3D" id="1.20.900.10">
    <property type="entry name" value="Dbl homology (DH) domain"/>
    <property type="match status" value="1"/>
</dbReference>
<proteinExistence type="predicted"/>
<protein>
    <recommendedName>
        <fullName evidence="6">Protein ECT2</fullName>
    </recommendedName>
</protein>
<dbReference type="InterPro" id="IPR000219">
    <property type="entry name" value="DH_dom"/>
</dbReference>
<dbReference type="Pfam" id="PF21243">
    <property type="entry name" value="ECT2_BRCT0"/>
    <property type="match status" value="1"/>
</dbReference>
<feature type="domain" description="DH" evidence="2">
    <location>
        <begin position="393"/>
        <end position="582"/>
    </location>
</feature>
<dbReference type="EMBL" id="CAHIKZ030001602">
    <property type="protein sequence ID" value="CAE1269365.1"/>
    <property type="molecule type" value="Genomic_DNA"/>
</dbReference>
<dbReference type="GO" id="GO:0007399">
    <property type="term" value="P:nervous system development"/>
    <property type="evidence" value="ECO:0007669"/>
    <property type="project" value="TreeGrafter"/>
</dbReference>
<dbReference type="SUPFAM" id="SSF52113">
    <property type="entry name" value="BRCT domain"/>
    <property type="match status" value="2"/>
</dbReference>
<dbReference type="OrthoDB" id="9997817at2759"/>
<dbReference type="InterPro" id="IPR049395">
    <property type="entry name" value="ECT2_PH"/>
</dbReference>
<feature type="region of interest" description="Disordered" evidence="1">
    <location>
        <begin position="1"/>
        <end position="20"/>
    </location>
</feature>
<keyword evidence="5" id="KW-1185">Reference proteome</keyword>